<dbReference type="PRINTS" id="PR01607">
    <property type="entry name" value="APYRASEFAMLY"/>
</dbReference>
<gene>
    <name evidence="5" type="ORF">V3328_20390</name>
</gene>
<evidence type="ECO:0000256" key="2">
    <source>
        <dbReference type="RuleBase" id="RU362119"/>
    </source>
</evidence>
<dbReference type="GO" id="GO:0016787">
    <property type="term" value="F:hydrolase activity"/>
    <property type="evidence" value="ECO:0007669"/>
    <property type="project" value="UniProtKB-KW"/>
</dbReference>
<dbReference type="Proteomes" id="UP001378188">
    <property type="component" value="Unassembled WGS sequence"/>
</dbReference>
<dbReference type="PANTHER" id="PTHR11575:SF24">
    <property type="entry name" value="5'-NUCLEOTIDASE"/>
    <property type="match status" value="1"/>
</dbReference>
<dbReference type="InterPro" id="IPR036907">
    <property type="entry name" value="5'-Nucleotdase_C_sf"/>
</dbReference>
<dbReference type="Gene3D" id="3.60.21.10">
    <property type="match status" value="1"/>
</dbReference>
<proteinExistence type="inferred from homology"/>
<evidence type="ECO:0000259" key="3">
    <source>
        <dbReference type="Pfam" id="PF00149"/>
    </source>
</evidence>
<evidence type="ECO:0000256" key="1">
    <source>
        <dbReference type="ARBA" id="ARBA00022729"/>
    </source>
</evidence>
<comment type="caution">
    <text evidence="5">The sequence shown here is derived from an EMBL/GenBank/DDBJ whole genome shotgun (WGS) entry which is preliminary data.</text>
</comment>
<feature type="domain" description="5'-Nucleotidase C-terminal" evidence="4">
    <location>
        <begin position="318"/>
        <end position="466"/>
    </location>
</feature>
<evidence type="ECO:0000313" key="5">
    <source>
        <dbReference type="EMBL" id="MEJ8573857.1"/>
    </source>
</evidence>
<dbReference type="SUPFAM" id="SSF55816">
    <property type="entry name" value="5'-nucleotidase (syn. UDP-sugar hydrolase), C-terminal domain"/>
    <property type="match status" value="1"/>
</dbReference>
<dbReference type="GO" id="GO:0000166">
    <property type="term" value="F:nucleotide binding"/>
    <property type="evidence" value="ECO:0007669"/>
    <property type="project" value="UniProtKB-KW"/>
</dbReference>
<dbReference type="RefSeq" id="WP_340331557.1">
    <property type="nucleotide sequence ID" value="NZ_JAZHOF010000009.1"/>
</dbReference>
<dbReference type="Pfam" id="PF02872">
    <property type="entry name" value="5_nucleotid_C"/>
    <property type="match status" value="1"/>
</dbReference>
<keyword evidence="2 5" id="KW-0378">Hydrolase</keyword>
<keyword evidence="1" id="KW-0732">Signal</keyword>
<keyword evidence="6" id="KW-1185">Reference proteome</keyword>
<dbReference type="PANTHER" id="PTHR11575">
    <property type="entry name" value="5'-NUCLEOTIDASE-RELATED"/>
    <property type="match status" value="1"/>
</dbReference>
<dbReference type="InterPro" id="IPR029052">
    <property type="entry name" value="Metallo-depent_PP-like"/>
</dbReference>
<comment type="similarity">
    <text evidence="2">Belongs to the 5'-nucleotidase family.</text>
</comment>
<dbReference type="SUPFAM" id="SSF56300">
    <property type="entry name" value="Metallo-dependent phosphatases"/>
    <property type="match status" value="1"/>
</dbReference>
<dbReference type="Pfam" id="PF00149">
    <property type="entry name" value="Metallophos"/>
    <property type="match status" value="1"/>
</dbReference>
<organism evidence="5 6">
    <name type="scientific">Microbaculum marinum</name>
    <dbReference type="NCBI Taxonomy" id="1764581"/>
    <lineage>
        <taxon>Bacteria</taxon>
        <taxon>Pseudomonadati</taxon>
        <taxon>Pseudomonadota</taxon>
        <taxon>Alphaproteobacteria</taxon>
        <taxon>Hyphomicrobiales</taxon>
        <taxon>Tepidamorphaceae</taxon>
        <taxon>Microbaculum</taxon>
    </lineage>
</organism>
<reference evidence="5 6" key="1">
    <citation type="submission" date="2024-02" db="EMBL/GenBank/DDBJ databases">
        <title>Genome analysis and characterization of Microbaculum marinisediminis sp. nov., isolated from marine sediment.</title>
        <authorList>
            <person name="Du Z.-J."/>
            <person name="Ye Y.-Q."/>
            <person name="Zhang Z.-R."/>
            <person name="Yuan S.-M."/>
            <person name="Zhang X.-Y."/>
        </authorList>
    </citation>
    <scope>NUCLEOTIDE SEQUENCE [LARGE SCALE GENOMIC DNA]</scope>
    <source>
        <strain evidence="5 6">SDUM1044001</strain>
    </source>
</reference>
<name>A0AAW9RNE8_9HYPH</name>
<keyword evidence="2" id="KW-0547">Nucleotide-binding</keyword>
<dbReference type="GO" id="GO:0009166">
    <property type="term" value="P:nucleotide catabolic process"/>
    <property type="evidence" value="ECO:0007669"/>
    <property type="project" value="InterPro"/>
</dbReference>
<evidence type="ECO:0000313" key="6">
    <source>
        <dbReference type="Proteomes" id="UP001378188"/>
    </source>
</evidence>
<accession>A0AAW9RNE8</accession>
<dbReference type="AlphaFoldDB" id="A0AAW9RNE8"/>
<dbReference type="EMBL" id="JAZHOF010000009">
    <property type="protein sequence ID" value="MEJ8573857.1"/>
    <property type="molecule type" value="Genomic_DNA"/>
</dbReference>
<protein>
    <submittedName>
        <fullName evidence="5">Bifunctional UDP-sugar hydrolase/5'-nucleotidase</fullName>
    </submittedName>
</protein>
<dbReference type="InterPro" id="IPR008334">
    <property type="entry name" value="5'-Nucleotdase_C"/>
</dbReference>
<sequence length="504" mass="53944">MTSMLFRQVSGAILAIAVGLGVPLAVAAEQVSVTFLLANDLDTIDSDEERGGFARLAALVAHERETSENVILVNAGDAISPSLLSSFDRGSHIIELLNETPPDVFVPGNHEFDFGPEVFLQRMGEARFPVLAANLRQSDGKRVPGIGSSRMFEFDGVRIGIVGITDEDVYAKSSPGDLVIGAHVDALKGEAAALREKGADVVVAVAHAKRSADMEIVRSRAADLVLSGDDHDMTVFFDGITALAESHSQAALVAVVDLLIDVDEGEGGRKVSWWPRFRIVDTADFEPDPDIQRRLDRYNRELSDMLDLELGVTDIELDSRRATVRNGEAAIGNLIADALRVGTGADVAIVNGGGIRGDRVYPAGTRLARRDILTELPFGNRTVVVELTGAQLRQALENGVSDIENAAGRFPQVSGMRFEADISRPPGQRIAAVTVGSQPLNDAEVYVVAANDYMLNGGDGYDVLAEGRVIVPPNEGKLMTSEVIAYFQAHGTGPSKPEGRITIR</sequence>
<evidence type="ECO:0000259" key="4">
    <source>
        <dbReference type="Pfam" id="PF02872"/>
    </source>
</evidence>
<feature type="domain" description="Calcineurin-like phosphoesterase" evidence="3">
    <location>
        <begin position="35"/>
        <end position="232"/>
    </location>
</feature>
<dbReference type="Gene3D" id="3.90.780.10">
    <property type="entry name" value="5'-Nucleotidase, C-terminal domain"/>
    <property type="match status" value="1"/>
</dbReference>
<dbReference type="InterPro" id="IPR006179">
    <property type="entry name" value="5_nucleotidase/apyrase"/>
</dbReference>
<dbReference type="InterPro" id="IPR004843">
    <property type="entry name" value="Calcineurin-like_PHP"/>
</dbReference>